<dbReference type="GO" id="GO:0005829">
    <property type="term" value="C:cytosol"/>
    <property type="evidence" value="ECO:0007669"/>
    <property type="project" value="TreeGrafter"/>
</dbReference>
<dbReference type="AlphaFoldDB" id="A0AAX4NDA9"/>
<gene>
    <name evidence="7" type="ORF">OXIME_000045</name>
</gene>
<dbReference type="PIRSF" id="PIRSF000723">
    <property type="entry name" value="Carbamate_kin"/>
    <property type="match status" value="1"/>
</dbReference>
<evidence type="ECO:0000313" key="7">
    <source>
        <dbReference type="EMBL" id="WYX99513.1"/>
    </source>
</evidence>
<dbReference type="InterPro" id="IPR003964">
    <property type="entry name" value="Carb_kinase"/>
</dbReference>
<dbReference type="PRINTS" id="PR01469">
    <property type="entry name" value="CARBMTKINASE"/>
</dbReference>
<evidence type="ECO:0000256" key="5">
    <source>
        <dbReference type="PIRNR" id="PIRNR000723"/>
    </source>
</evidence>
<dbReference type="RefSeq" id="WP_393971487.1">
    <property type="nucleotide sequence ID" value="NZ_CP133772.1"/>
</dbReference>
<evidence type="ECO:0000256" key="3">
    <source>
        <dbReference type="ARBA" id="ARBA00022679"/>
    </source>
</evidence>
<feature type="domain" description="Aspartate/glutamate/uridylate kinase" evidence="6">
    <location>
        <begin position="3"/>
        <end position="292"/>
    </location>
</feature>
<dbReference type="Pfam" id="PF00696">
    <property type="entry name" value="AA_kinase"/>
    <property type="match status" value="1"/>
</dbReference>
<keyword evidence="4 5" id="KW-0418">Kinase</keyword>
<sequence length="311" mass="34028">MEKFVIAFGGNALLRNGDVPSFQSQYERAVEAFNGIWEILEDNSVVITHGNGPQVGNILLQNENSKNIVPSMPLHACGSMSMGLIGHIMSLAYDSVRLQQGYSKEPVVIITRTVVSDDDPAFSNPSKPIGPFYKKQEADSLMNDLKWSMKEDSGRGWRRLVPSPAPMDIMERNSIIRLLADGFQPIAVGGGGIPVVRRNGKFVGVDAVIDKDLASSLLASIIDAHSFMILTDVPFAYTNYGSKDQEKIGRIKLDEIQDLYSRGFFASGSMGPKIKAAMEFVRKGGKRSIITSIENSRKASMEQTGTIVLPN</sequence>
<organism evidence="7 8">
    <name type="scientific">Oxyplasma meridianum</name>
    <dbReference type="NCBI Taxonomy" id="3073602"/>
    <lineage>
        <taxon>Archaea</taxon>
        <taxon>Methanobacteriati</taxon>
        <taxon>Thermoplasmatota</taxon>
        <taxon>Thermoplasmata</taxon>
        <taxon>Thermoplasmatales</taxon>
        <taxon>Thermoplasmataceae</taxon>
        <taxon>Oxyplasma</taxon>
    </lineage>
</organism>
<dbReference type="GO" id="GO:0019546">
    <property type="term" value="P:L-arginine deiminase pathway"/>
    <property type="evidence" value="ECO:0007669"/>
    <property type="project" value="TreeGrafter"/>
</dbReference>
<accession>A0AAX4NDA9</accession>
<dbReference type="InterPro" id="IPR001048">
    <property type="entry name" value="Asp/Glu/Uridylate_kinase"/>
</dbReference>
<protein>
    <recommendedName>
        <fullName evidence="2 5">Carbamate kinase</fullName>
    </recommendedName>
</protein>
<evidence type="ECO:0000256" key="1">
    <source>
        <dbReference type="ARBA" id="ARBA00011066"/>
    </source>
</evidence>
<evidence type="ECO:0000256" key="4">
    <source>
        <dbReference type="ARBA" id="ARBA00022777"/>
    </source>
</evidence>
<dbReference type="KEGG" id="omr:OXIME_000045"/>
<dbReference type="Gene3D" id="3.40.1160.10">
    <property type="entry name" value="Acetylglutamate kinase-like"/>
    <property type="match status" value="1"/>
</dbReference>
<dbReference type="CDD" id="cd04235">
    <property type="entry name" value="AAK_CK"/>
    <property type="match status" value="1"/>
</dbReference>
<proteinExistence type="inferred from homology"/>
<dbReference type="FunFam" id="3.40.1160.10:FF:000007">
    <property type="entry name" value="Carbamate kinase"/>
    <property type="match status" value="1"/>
</dbReference>
<dbReference type="GeneID" id="95966769"/>
<dbReference type="InterPro" id="IPR036393">
    <property type="entry name" value="AceGlu_kinase-like_sf"/>
</dbReference>
<dbReference type="PANTHER" id="PTHR30409:SF1">
    <property type="entry name" value="CARBAMATE KINASE-RELATED"/>
    <property type="match status" value="1"/>
</dbReference>
<keyword evidence="8" id="KW-1185">Reference proteome</keyword>
<evidence type="ECO:0000259" key="6">
    <source>
        <dbReference type="Pfam" id="PF00696"/>
    </source>
</evidence>
<evidence type="ECO:0000313" key="8">
    <source>
        <dbReference type="Proteomes" id="UP001451606"/>
    </source>
</evidence>
<dbReference type="PANTHER" id="PTHR30409">
    <property type="entry name" value="CARBAMATE KINASE"/>
    <property type="match status" value="1"/>
</dbReference>
<name>A0AAX4NDA9_9ARCH</name>
<dbReference type="GO" id="GO:0008804">
    <property type="term" value="F:carbamate kinase activity"/>
    <property type="evidence" value="ECO:0007669"/>
    <property type="project" value="InterPro"/>
</dbReference>
<comment type="similarity">
    <text evidence="1 5">Belongs to the carbamate kinase family.</text>
</comment>
<dbReference type="EMBL" id="CP133772">
    <property type="protein sequence ID" value="WYX99513.1"/>
    <property type="molecule type" value="Genomic_DNA"/>
</dbReference>
<dbReference type="Proteomes" id="UP001451606">
    <property type="component" value="Chromosome"/>
</dbReference>
<dbReference type="NCBIfam" id="NF009007">
    <property type="entry name" value="PRK12352.1"/>
    <property type="match status" value="1"/>
</dbReference>
<keyword evidence="3 5" id="KW-0808">Transferase</keyword>
<reference evidence="7 8" key="1">
    <citation type="submission" date="2023-09" db="EMBL/GenBank/DDBJ databases">
        <authorList>
            <person name="Golyshina O.V."/>
            <person name="Lunev E.A."/>
            <person name="Bargiela R."/>
            <person name="Gaines M.C."/>
            <person name="Daum B."/>
            <person name="Bale N.J."/>
            <person name="Koenen M."/>
            <person name="Sinninghe Damst J.S."/>
            <person name="Yakimov M."/>
            <person name="Golyshin P.N."/>
        </authorList>
    </citation>
    <scope>NUCLEOTIDE SEQUENCE [LARGE SCALE GENOMIC DNA]</scope>
    <source>
        <strain evidence="7 8">M1</strain>
    </source>
</reference>
<dbReference type="SUPFAM" id="SSF53633">
    <property type="entry name" value="Carbamate kinase-like"/>
    <property type="match status" value="1"/>
</dbReference>
<evidence type="ECO:0000256" key="2">
    <source>
        <dbReference type="ARBA" id="ARBA00020752"/>
    </source>
</evidence>